<accession>A0A7Y6A5N9</accession>
<dbReference type="PROSITE" id="PS51257">
    <property type="entry name" value="PROKAR_LIPOPROTEIN"/>
    <property type="match status" value="1"/>
</dbReference>
<organism evidence="2 3">
    <name type="scientific">Cellulomonas humilata</name>
    <dbReference type="NCBI Taxonomy" id="144055"/>
    <lineage>
        <taxon>Bacteria</taxon>
        <taxon>Bacillati</taxon>
        <taxon>Actinomycetota</taxon>
        <taxon>Actinomycetes</taxon>
        <taxon>Micrococcales</taxon>
        <taxon>Cellulomonadaceae</taxon>
        <taxon>Cellulomonas</taxon>
    </lineage>
</organism>
<proteinExistence type="predicted"/>
<dbReference type="RefSeq" id="WP_175349394.1">
    <property type="nucleotide sequence ID" value="NZ_JABMCI010000070.1"/>
</dbReference>
<protein>
    <recommendedName>
        <fullName evidence="4">DUF4333 domain-containing protein</fullName>
    </recommendedName>
</protein>
<evidence type="ECO:0000313" key="2">
    <source>
        <dbReference type="EMBL" id="NUU19533.1"/>
    </source>
</evidence>
<dbReference type="EMBL" id="JABMCI010000070">
    <property type="protein sequence ID" value="NUU19533.1"/>
    <property type="molecule type" value="Genomic_DNA"/>
</dbReference>
<evidence type="ECO:0000313" key="3">
    <source>
        <dbReference type="Proteomes" id="UP000565724"/>
    </source>
</evidence>
<keyword evidence="3" id="KW-1185">Reference proteome</keyword>
<feature type="chain" id="PRO_5030699746" description="DUF4333 domain-containing protein" evidence="1">
    <location>
        <begin position="27"/>
        <end position="148"/>
    </location>
</feature>
<comment type="caution">
    <text evidence="2">The sequence shown here is derived from an EMBL/GenBank/DDBJ whole genome shotgun (WGS) entry which is preliminary data.</text>
</comment>
<gene>
    <name evidence="2" type="ORF">HP550_19975</name>
</gene>
<evidence type="ECO:0008006" key="4">
    <source>
        <dbReference type="Google" id="ProtNLM"/>
    </source>
</evidence>
<sequence length="148" mass="15161">MRAIRREMFTALVAAGLVFGAAGCSADPGAEDTPSTAPSNSAFECPQTPVDPVSAEQAASCVYRGWIQSDEALAAAYGRAGILDDLPTAMVDPGMSLTGCDEGGGEKIDGLTCIWEGTNSDGPVSIEMAMTGNVDDGFRVSATAIIHN</sequence>
<reference evidence="2 3" key="1">
    <citation type="submission" date="2020-05" db="EMBL/GenBank/DDBJ databases">
        <title>Genome Sequencing of Type Strains.</title>
        <authorList>
            <person name="Lemaire J.F."/>
            <person name="Inderbitzin P."/>
            <person name="Gregorio O.A."/>
            <person name="Collins S.B."/>
            <person name="Wespe N."/>
            <person name="Knight-Connoni V."/>
        </authorList>
    </citation>
    <scope>NUCLEOTIDE SEQUENCE [LARGE SCALE GENOMIC DNA]</scope>
    <source>
        <strain evidence="2 3">ATCC 25174</strain>
    </source>
</reference>
<name>A0A7Y6A5N9_9CELL</name>
<dbReference type="Proteomes" id="UP000565724">
    <property type="component" value="Unassembled WGS sequence"/>
</dbReference>
<dbReference type="AlphaFoldDB" id="A0A7Y6A5N9"/>
<feature type="signal peptide" evidence="1">
    <location>
        <begin position="1"/>
        <end position="26"/>
    </location>
</feature>
<keyword evidence="1" id="KW-0732">Signal</keyword>
<evidence type="ECO:0000256" key="1">
    <source>
        <dbReference type="SAM" id="SignalP"/>
    </source>
</evidence>